<evidence type="ECO:0000313" key="1">
    <source>
        <dbReference type="EMBL" id="TCZ72191.1"/>
    </source>
</evidence>
<dbReference type="RefSeq" id="WP_131851805.1">
    <property type="nucleotide sequence ID" value="NZ_SKFH01000011.1"/>
</dbReference>
<name>A0A4R4DZS3_9BACT</name>
<protein>
    <submittedName>
        <fullName evidence="1">Uncharacterized protein</fullName>
    </submittedName>
</protein>
<sequence length="108" mass="12070">MSPDEYASQIAQPNVLNGTTLNVTLKELAFVKETELVSALQRILAENRIEKPEAVSGKPDATPYYYRVDLSTAQLERIIDFFNDLEEQQTGPMAAFYGRLGDQWSALG</sequence>
<dbReference type="Proteomes" id="UP000295164">
    <property type="component" value="Unassembled WGS sequence"/>
</dbReference>
<reference evidence="1 2" key="1">
    <citation type="submission" date="2019-03" db="EMBL/GenBank/DDBJ databases">
        <authorList>
            <person name="Kim M.K.M."/>
        </authorList>
    </citation>
    <scope>NUCLEOTIDE SEQUENCE [LARGE SCALE GENOMIC DNA]</scope>
    <source>
        <strain evidence="1 2">17J68-15</strain>
    </source>
</reference>
<accession>A0A4R4DZS3</accession>
<evidence type="ECO:0000313" key="2">
    <source>
        <dbReference type="Proteomes" id="UP000295164"/>
    </source>
</evidence>
<keyword evidence="2" id="KW-1185">Reference proteome</keyword>
<gene>
    <name evidence="1" type="ORF">E0486_08855</name>
</gene>
<comment type="caution">
    <text evidence="1">The sequence shown here is derived from an EMBL/GenBank/DDBJ whole genome shotgun (WGS) entry which is preliminary data.</text>
</comment>
<dbReference type="EMBL" id="SKFH01000011">
    <property type="protein sequence ID" value="TCZ72191.1"/>
    <property type="molecule type" value="Genomic_DNA"/>
</dbReference>
<organism evidence="1 2">
    <name type="scientific">Flaviaesturariibacter aridisoli</name>
    <dbReference type="NCBI Taxonomy" id="2545761"/>
    <lineage>
        <taxon>Bacteria</taxon>
        <taxon>Pseudomonadati</taxon>
        <taxon>Bacteroidota</taxon>
        <taxon>Chitinophagia</taxon>
        <taxon>Chitinophagales</taxon>
        <taxon>Chitinophagaceae</taxon>
        <taxon>Flaviaestuariibacter</taxon>
    </lineage>
</organism>
<dbReference type="AlphaFoldDB" id="A0A4R4DZS3"/>
<dbReference type="OrthoDB" id="1461912at2"/>
<proteinExistence type="predicted"/>